<evidence type="ECO:0000256" key="3">
    <source>
        <dbReference type="ARBA" id="ARBA00021315"/>
    </source>
</evidence>
<dbReference type="KEGG" id="msaa:QYS49_15980"/>
<keyword evidence="10" id="KW-0175">Coiled coil</keyword>
<dbReference type="GO" id="GO:0006281">
    <property type="term" value="P:DNA repair"/>
    <property type="evidence" value="ECO:0007669"/>
    <property type="project" value="UniProtKB-KW"/>
</dbReference>
<dbReference type="GO" id="GO:0043590">
    <property type="term" value="C:bacterial nucleoid"/>
    <property type="evidence" value="ECO:0007669"/>
    <property type="project" value="TreeGrafter"/>
</dbReference>
<dbReference type="AlphaFoldDB" id="A0AA51R8P5"/>
<protein>
    <recommendedName>
        <fullName evidence="3 9">DNA repair protein RecN</fullName>
    </recommendedName>
    <alternativeName>
        <fullName evidence="8 9">Recombination protein N</fullName>
    </alternativeName>
</protein>
<dbReference type="PIRSF" id="PIRSF003128">
    <property type="entry name" value="RecN"/>
    <property type="match status" value="1"/>
</dbReference>
<reference evidence="12 13" key="1">
    <citation type="submission" date="2023-08" db="EMBL/GenBank/DDBJ databases">
        <title>Comparative genomics and taxonomic characterization of three novel marine species of genus Marivirga.</title>
        <authorList>
            <person name="Muhammad N."/>
            <person name="Kim S.-G."/>
        </authorList>
    </citation>
    <scope>NUCLEOTIDE SEQUENCE [LARGE SCALE GENOMIC DNA]</scope>
    <source>
        <strain evidence="12 13">BDSF4-3</strain>
    </source>
</reference>
<dbReference type="EMBL" id="CP129971">
    <property type="protein sequence ID" value="WMN11432.1"/>
    <property type="molecule type" value="Genomic_DNA"/>
</dbReference>
<dbReference type="InterPro" id="IPR027417">
    <property type="entry name" value="P-loop_NTPase"/>
</dbReference>
<dbReference type="PANTHER" id="PTHR11059">
    <property type="entry name" value="DNA REPAIR PROTEIN RECN"/>
    <property type="match status" value="1"/>
</dbReference>
<proteinExistence type="inferred from homology"/>
<dbReference type="GO" id="GO:0005524">
    <property type="term" value="F:ATP binding"/>
    <property type="evidence" value="ECO:0007669"/>
    <property type="project" value="UniProtKB-KW"/>
</dbReference>
<keyword evidence="6" id="KW-0067">ATP-binding</keyword>
<dbReference type="GO" id="GO:0006310">
    <property type="term" value="P:DNA recombination"/>
    <property type="evidence" value="ECO:0007669"/>
    <property type="project" value="InterPro"/>
</dbReference>
<dbReference type="InterPro" id="IPR004604">
    <property type="entry name" value="DNA_recomb/repair_RecN"/>
</dbReference>
<feature type="coiled-coil region" evidence="10">
    <location>
        <begin position="165"/>
        <end position="219"/>
    </location>
</feature>
<dbReference type="GO" id="GO:0009432">
    <property type="term" value="P:SOS response"/>
    <property type="evidence" value="ECO:0007669"/>
    <property type="project" value="TreeGrafter"/>
</dbReference>
<evidence type="ECO:0000313" key="12">
    <source>
        <dbReference type="EMBL" id="WMN11432.1"/>
    </source>
</evidence>
<sequence length="550" mass="61864">MLQKLLIKNYALIQELNINPSPNLNTITGETGAGKSIMLGAVGLLLGKRADTKVLYSSDTKCVVEGIFDITEYNLNSFFESEDLDYDEECVIRREISASGKSRAFINDTPVTLDILKNLGSHLMDVHSQHETLLIGDQDFQLRIIDAYAGTLESLKNYQSIFTSYTKAKKSLETFKESASQMQQEKDFNQFLFDELDKAQLKAGEQEELEEKLELLENGELIKLKLSEAYQLVDGQEFAAIHNLHQATESLKTIQSYGKDFQELSERLNSSFIEIQDIAKELEITANEFEHQPDELQQTQERVSLIYSLQQKHHVDSVEDLLKIKTELEEKLLAVADVEGSELKLQKAVDEAYSKMNEKAKEISKQRNKYFEKLENELRALLAGLGMEDAVVKIDNKVKPHDKSGIDDIKILFSANKGIAPQNLKNVASGGEFSRLMFAIKSIMADKIAMPTIIFDEIDTGISGEVAIKMVNMMQKMAEKHQVITISHLPQIAAKGHQHYFVYKDNSADKSVSKIKLLDQDERSLEIAKMIGGENPSESAIQSAKELLSV</sequence>
<evidence type="ECO:0000256" key="9">
    <source>
        <dbReference type="PIRNR" id="PIRNR003128"/>
    </source>
</evidence>
<evidence type="ECO:0000256" key="10">
    <source>
        <dbReference type="SAM" id="Coils"/>
    </source>
</evidence>
<organism evidence="12 13">
    <name type="scientific">Marivirga salinarum</name>
    <dbReference type="NCBI Taxonomy" id="3059078"/>
    <lineage>
        <taxon>Bacteria</taxon>
        <taxon>Pseudomonadati</taxon>
        <taxon>Bacteroidota</taxon>
        <taxon>Cytophagia</taxon>
        <taxon>Cytophagales</taxon>
        <taxon>Marivirgaceae</taxon>
        <taxon>Marivirga</taxon>
    </lineage>
</organism>
<evidence type="ECO:0000256" key="4">
    <source>
        <dbReference type="ARBA" id="ARBA00022741"/>
    </source>
</evidence>
<evidence type="ECO:0000256" key="6">
    <source>
        <dbReference type="ARBA" id="ARBA00022840"/>
    </source>
</evidence>
<dbReference type="Pfam" id="PF02463">
    <property type="entry name" value="SMC_N"/>
    <property type="match status" value="1"/>
</dbReference>
<dbReference type="NCBIfam" id="TIGR00634">
    <property type="entry name" value="recN"/>
    <property type="match status" value="1"/>
</dbReference>
<keyword evidence="7 9" id="KW-0234">DNA repair</keyword>
<gene>
    <name evidence="12" type="primary">recN</name>
    <name evidence="12" type="ORF">QYS49_15980</name>
</gene>
<dbReference type="RefSeq" id="WP_308348629.1">
    <property type="nucleotide sequence ID" value="NZ_CP129971.1"/>
</dbReference>
<feature type="domain" description="RecF/RecN/SMC N-terminal" evidence="11">
    <location>
        <begin position="2"/>
        <end position="506"/>
    </location>
</feature>
<dbReference type="PANTHER" id="PTHR11059:SF0">
    <property type="entry name" value="DNA REPAIR PROTEIN RECN"/>
    <property type="match status" value="1"/>
</dbReference>
<evidence type="ECO:0000256" key="8">
    <source>
        <dbReference type="ARBA" id="ARBA00033408"/>
    </source>
</evidence>
<accession>A0AA51R8P5</accession>
<comment type="similarity">
    <text evidence="2 9">Belongs to the RecN family.</text>
</comment>
<dbReference type="CDD" id="cd03241">
    <property type="entry name" value="ABC_RecN"/>
    <property type="match status" value="2"/>
</dbReference>
<comment type="function">
    <text evidence="1 9">May be involved in recombinational repair of damaged DNA.</text>
</comment>
<name>A0AA51R8P5_9BACT</name>
<evidence type="ECO:0000256" key="5">
    <source>
        <dbReference type="ARBA" id="ARBA00022763"/>
    </source>
</evidence>
<dbReference type="Proteomes" id="UP001230496">
    <property type="component" value="Chromosome"/>
</dbReference>
<keyword evidence="5 9" id="KW-0227">DNA damage</keyword>
<keyword evidence="13" id="KW-1185">Reference proteome</keyword>
<evidence type="ECO:0000256" key="2">
    <source>
        <dbReference type="ARBA" id="ARBA00009441"/>
    </source>
</evidence>
<dbReference type="InterPro" id="IPR003395">
    <property type="entry name" value="RecF/RecN/SMC_N"/>
</dbReference>
<keyword evidence="4" id="KW-0547">Nucleotide-binding</keyword>
<evidence type="ECO:0000256" key="1">
    <source>
        <dbReference type="ARBA" id="ARBA00003618"/>
    </source>
</evidence>
<evidence type="ECO:0000313" key="13">
    <source>
        <dbReference type="Proteomes" id="UP001230496"/>
    </source>
</evidence>
<dbReference type="SUPFAM" id="SSF52540">
    <property type="entry name" value="P-loop containing nucleoside triphosphate hydrolases"/>
    <property type="match status" value="2"/>
</dbReference>
<evidence type="ECO:0000256" key="7">
    <source>
        <dbReference type="ARBA" id="ARBA00023204"/>
    </source>
</evidence>
<dbReference type="Gene3D" id="3.40.50.300">
    <property type="entry name" value="P-loop containing nucleotide triphosphate hydrolases"/>
    <property type="match status" value="2"/>
</dbReference>
<evidence type="ECO:0000259" key="11">
    <source>
        <dbReference type="Pfam" id="PF02463"/>
    </source>
</evidence>